<dbReference type="PANTHER" id="PTHR12143:SF19">
    <property type="entry name" value="PEPTIDE-N(4)-(N-ACETYL-BETA-GLUCOSAMINYL)ASPARAGINE AMIDASE"/>
    <property type="match status" value="1"/>
</dbReference>
<evidence type="ECO:0000256" key="8">
    <source>
        <dbReference type="ARBA" id="ARBA00022723"/>
    </source>
</evidence>
<dbReference type="CTD" id="8229631"/>
<dbReference type="Gene3D" id="2.60.120.1020">
    <property type="entry name" value="Peptide N glycanase, PAW domain"/>
    <property type="match status" value="1"/>
</dbReference>
<dbReference type="GeneID" id="8229631"/>
<evidence type="ECO:0000256" key="3">
    <source>
        <dbReference type="ARBA" id="ARBA00004496"/>
    </source>
</evidence>
<gene>
    <name evidence="16" type="primary">8229631</name>
    <name evidence="15" type="ORF">Phum_PHUM289630</name>
</gene>
<keyword evidence="17" id="KW-1185">Reference proteome</keyword>
<dbReference type="Proteomes" id="UP000009046">
    <property type="component" value="Unassembled WGS sequence"/>
</dbReference>
<reference evidence="16" key="3">
    <citation type="submission" date="2020-05" db="UniProtKB">
        <authorList>
            <consortium name="EnsemblMetazoa"/>
        </authorList>
    </citation>
    <scope>IDENTIFICATION</scope>
    <source>
        <strain evidence="16">USDA</strain>
    </source>
</reference>
<dbReference type="VEuPathDB" id="VectorBase:PHUM289630"/>
<dbReference type="GO" id="GO:0005634">
    <property type="term" value="C:nucleus"/>
    <property type="evidence" value="ECO:0007669"/>
    <property type="project" value="TreeGrafter"/>
</dbReference>
<dbReference type="InterPro" id="IPR050883">
    <property type="entry name" value="PNGase"/>
</dbReference>
<keyword evidence="10" id="KW-0862">Zinc</keyword>
<comment type="similarity">
    <text evidence="4 13">Belongs to the transglutaminase-like superfamily. PNGase family.</text>
</comment>
<dbReference type="EC" id="3.5.1.52" evidence="5"/>
<dbReference type="PANTHER" id="PTHR12143">
    <property type="entry name" value="PEPTIDE N-GLYCANASE PNGASE -RELATED"/>
    <property type="match status" value="1"/>
</dbReference>
<dbReference type="SUPFAM" id="SSF143503">
    <property type="entry name" value="PUG domain-like"/>
    <property type="match status" value="1"/>
</dbReference>
<dbReference type="GO" id="GO:0046872">
    <property type="term" value="F:metal ion binding"/>
    <property type="evidence" value="ECO:0007669"/>
    <property type="project" value="UniProtKB-KW"/>
</dbReference>
<dbReference type="FunCoup" id="E0VLL2">
    <property type="interactions" value="2128"/>
</dbReference>
<dbReference type="OMA" id="ENHYCSQ"/>
<reference evidence="15" key="2">
    <citation type="submission" date="2007-04" db="EMBL/GenBank/DDBJ databases">
        <title>The genome of the human body louse.</title>
        <authorList>
            <consortium name="The Human Body Louse Genome Consortium"/>
            <person name="Kirkness E."/>
            <person name="Walenz B."/>
            <person name="Hass B."/>
            <person name="Bruggner R."/>
            <person name="Strausberg R."/>
        </authorList>
    </citation>
    <scope>NUCLEOTIDE SEQUENCE</scope>
    <source>
        <strain evidence="15">USDA</strain>
    </source>
</reference>
<dbReference type="RefSeq" id="XP_002427006.1">
    <property type="nucleotide sequence ID" value="XM_002426961.1"/>
</dbReference>
<dbReference type="Pfam" id="PF04721">
    <property type="entry name" value="PAW"/>
    <property type="match status" value="1"/>
</dbReference>
<accession>E0VLL2</accession>
<evidence type="ECO:0000256" key="13">
    <source>
        <dbReference type="PROSITE-ProRule" id="PRU00731"/>
    </source>
</evidence>
<evidence type="ECO:0000313" key="15">
    <source>
        <dbReference type="EMBL" id="EEB14268.1"/>
    </source>
</evidence>
<sequence length="624" mass="72883">MANCKFNSLNILENNSLEKYIESTEILIRIANNVLKEPLNPKFRSISFSSNTFTKKLLPANGAVECLQEMGFQKDKDNLVLNHQTSLDSIKYIHDELIKRREQKIVTKNSDKSTENKHKEEKFDKISKIEKDLIALQNQTSNSYLKKILFWCFRILKYENHSFKKKALSLIPITELNLQVMKNVRNIQKEHKKNQTDDQNIDCQELLLRELCNWFNNEFFTWVDTPQCSYCGFIETVYEGTSYEVIPGADRVEKYKCHKCNEINLFPRFNDPWKLLETRKGRCGEWANSFCSFCRALGWDSRLVFDETDHVWVEVYSMTQLRWIHCDPCENVVDTPLMYECGWKKKLSYVIAYSIDDIQDVTWRYSSNHAKVLKNRNKCSEDALVNFIIKIRNTLLNHVSTSRKNYVLKRTALELVELMKENTASESEEKGRISGSLNWRLSRGETSNDELNFKPFVWKIDEKDKENGKFELVYITSKDIYIKHSEEVLKTWKSGVYKLNSVFKKDEKNWKMSYLAHLEGTEKGTVSWKFETGEDYSIGNINLKLVSQIYEKGIVVSKLQTDTTSVIIPNDSKMLSTDAFSGCKSVELIVELCGVNFWQHAQILRQSFFAEDSTLHIVISLIKN</sequence>
<evidence type="ECO:0000313" key="16">
    <source>
        <dbReference type="EnsemblMetazoa" id="PHUM289630-PA"/>
    </source>
</evidence>
<protein>
    <recommendedName>
        <fullName evidence="6">Peptide-N(4)-(N-acetyl-beta-glucosaminyl)asparagine amidase</fullName>
        <ecNumber evidence="5">3.5.1.52</ecNumber>
    </recommendedName>
    <alternativeName>
        <fullName evidence="12">Peptide:N-glycanase</fullName>
    </alternativeName>
</protein>
<comment type="subcellular location">
    <subcellularLocation>
        <location evidence="3">Cytoplasm</location>
    </subcellularLocation>
</comment>
<reference evidence="15" key="1">
    <citation type="submission" date="2007-04" db="EMBL/GenBank/DDBJ databases">
        <title>Annotation of Pediculus humanus corporis strain USDA.</title>
        <authorList>
            <person name="Kirkness E."/>
            <person name="Hannick L."/>
            <person name="Hass B."/>
            <person name="Bruggner R."/>
            <person name="Lawson D."/>
            <person name="Bidwell S."/>
            <person name="Joardar V."/>
            <person name="Caler E."/>
            <person name="Walenz B."/>
            <person name="Inman J."/>
            <person name="Schobel S."/>
            <person name="Galinsky K."/>
            <person name="Amedeo P."/>
            <person name="Strausberg R."/>
        </authorList>
    </citation>
    <scope>NUCLEOTIDE SEQUENCE</scope>
    <source>
        <strain evidence="15">USDA</strain>
    </source>
</reference>
<dbReference type="InterPro" id="IPR008979">
    <property type="entry name" value="Galactose-bd-like_sf"/>
</dbReference>
<evidence type="ECO:0000256" key="6">
    <source>
        <dbReference type="ARBA" id="ARBA00018546"/>
    </source>
</evidence>
<dbReference type="InterPro" id="IPR002931">
    <property type="entry name" value="Transglutaminase-like"/>
</dbReference>
<dbReference type="PROSITE" id="PS51398">
    <property type="entry name" value="PAW"/>
    <property type="match status" value="1"/>
</dbReference>
<dbReference type="Gene3D" id="2.20.25.10">
    <property type="match status" value="1"/>
</dbReference>
<dbReference type="GO" id="GO:0005829">
    <property type="term" value="C:cytosol"/>
    <property type="evidence" value="ECO:0007669"/>
    <property type="project" value="TreeGrafter"/>
</dbReference>
<organism>
    <name type="scientific">Pediculus humanus subsp. corporis</name>
    <name type="common">Body louse</name>
    <dbReference type="NCBI Taxonomy" id="121224"/>
    <lineage>
        <taxon>Eukaryota</taxon>
        <taxon>Metazoa</taxon>
        <taxon>Ecdysozoa</taxon>
        <taxon>Arthropoda</taxon>
        <taxon>Hexapoda</taxon>
        <taxon>Insecta</taxon>
        <taxon>Pterygota</taxon>
        <taxon>Neoptera</taxon>
        <taxon>Paraneoptera</taxon>
        <taxon>Psocodea</taxon>
        <taxon>Troctomorpha</taxon>
        <taxon>Phthiraptera</taxon>
        <taxon>Anoplura</taxon>
        <taxon>Pediculidae</taxon>
        <taxon>Pediculus</taxon>
    </lineage>
</organism>
<evidence type="ECO:0000256" key="5">
    <source>
        <dbReference type="ARBA" id="ARBA00012158"/>
    </source>
</evidence>
<comment type="cofactor">
    <cofactor evidence="2">
        <name>Zn(2+)</name>
        <dbReference type="ChEBI" id="CHEBI:29105"/>
    </cofactor>
</comment>
<dbReference type="GO" id="GO:0006516">
    <property type="term" value="P:glycoprotein catabolic process"/>
    <property type="evidence" value="ECO:0007669"/>
    <property type="project" value="InterPro"/>
</dbReference>
<dbReference type="SMART" id="SM00580">
    <property type="entry name" value="PUG"/>
    <property type="match status" value="1"/>
</dbReference>
<dbReference type="GO" id="GO:0000224">
    <property type="term" value="F:peptide-N4-(N-acetyl-beta-glucosaminyl)asparagine amidase activity"/>
    <property type="evidence" value="ECO:0007669"/>
    <property type="project" value="UniProtKB-EC"/>
</dbReference>
<dbReference type="OrthoDB" id="409136at2759"/>
<evidence type="ECO:0000256" key="1">
    <source>
        <dbReference type="ARBA" id="ARBA00001650"/>
    </source>
</evidence>
<dbReference type="EMBL" id="AAZO01003363">
    <property type="status" value="NOT_ANNOTATED_CDS"/>
    <property type="molecule type" value="Genomic_DNA"/>
</dbReference>
<dbReference type="Pfam" id="PF01841">
    <property type="entry name" value="Transglut_core"/>
    <property type="match status" value="1"/>
</dbReference>
<dbReference type="CDD" id="cd10459">
    <property type="entry name" value="PUB_PNGase"/>
    <property type="match status" value="1"/>
</dbReference>
<dbReference type="HOGENOM" id="CLU_030187_1_0_1"/>
<evidence type="ECO:0000256" key="9">
    <source>
        <dbReference type="ARBA" id="ARBA00022801"/>
    </source>
</evidence>
<keyword evidence="9" id="KW-0378">Hydrolase</keyword>
<dbReference type="Pfam" id="PF09409">
    <property type="entry name" value="PUB"/>
    <property type="match status" value="1"/>
</dbReference>
<feature type="domain" description="PAW" evidence="14">
    <location>
        <begin position="428"/>
        <end position="624"/>
    </location>
</feature>
<name>E0VLL2_PEDHC</name>
<dbReference type="InterPro" id="IPR018997">
    <property type="entry name" value="PUB_domain"/>
</dbReference>
<dbReference type="EMBL" id="DS235274">
    <property type="protein sequence ID" value="EEB14268.1"/>
    <property type="molecule type" value="Genomic_DNA"/>
</dbReference>
<comment type="catalytic activity">
    <reaction evidence="1">
        <text>Hydrolysis of an N(4)-(acetyl-beta-D-glucosaminyl)asparagine residue in which the glucosamine residue may be further glycosylated, to yield a (substituted) N-acetyl-beta-D-glucosaminylamine and a peptide containing an aspartate residue.</text>
        <dbReference type="EC" id="3.5.1.52"/>
    </reaction>
</comment>
<dbReference type="Gene3D" id="1.20.58.2190">
    <property type="match status" value="1"/>
</dbReference>
<dbReference type="InParanoid" id="E0VLL2"/>
<evidence type="ECO:0000256" key="11">
    <source>
        <dbReference type="ARBA" id="ARBA00024870"/>
    </source>
</evidence>
<dbReference type="InterPro" id="IPR006588">
    <property type="entry name" value="Peptide_N_glycanase_PAW_dom"/>
</dbReference>
<dbReference type="KEGG" id="phu:Phum_PHUM289630"/>
<dbReference type="InterPro" id="IPR038765">
    <property type="entry name" value="Papain-like_cys_pep_sf"/>
</dbReference>
<dbReference type="STRING" id="121224.E0VLL2"/>
<evidence type="ECO:0000256" key="2">
    <source>
        <dbReference type="ARBA" id="ARBA00001947"/>
    </source>
</evidence>
<dbReference type="InterPro" id="IPR036339">
    <property type="entry name" value="PUB-like_dom_sf"/>
</dbReference>
<proteinExistence type="inferred from homology"/>
<dbReference type="eggNOG" id="KOG0909">
    <property type="taxonomic scope" value="Eukaryota"/>
</dbReference>
<dbReference type="SUPFAM" id="SSF54001">
    <property type="entry name" value="Cysteine proteinases"/>
    <property type="match status" value="1"/>
</dbReference>
<dbReference type="EnsemblMetazoa" id="PHUM289630-RA">
    <property type="protein sequence ID" value="PHUM289630-PA"/>
    <property type="gene ID" value="PHUM289630"/>
</dbReference>
<evidence type="ECO:0000256" key="4">
    <source>
        <dbReference type="ARBA" id="ARBA00009390"/>
    </source>
</evidence>
<dbReference type="Gene3D" id="3.10.620.30">
    <property type="match status" value="1"/>
</dbReference>
<evidence type="ECO:0000256" key="7">
    <source>
        <dbReference type="ARBA" id="ARBA00022490"/>
    </source>
</evidence>
<evidence type="ECO:0000256" key="10">
    <source>
        <dbReference type="ARBA" id="ARBA00022833"/>
    </source>
</evidence>
<evidence type="ECO:0000256" key="12">
    <source>
        <dbReference type="ARBA" id="ARBA00032901"/>
    </source>
</evidence>
<dbReference type="AlphaFoldDB" id="E0VLL2"/>
<dbReference type="InterPro" id="IPR038680">
    <property type="entry name" value="PAW_sf"/>
</dbReference>
<keyword evidence="8" id="KW-0479">Metal-binding</keyword>
<dbReference type="SUPFAM" id="SSF49785">
    <property type="entry name" value="Galactose-binding domain-like"/>
    <property type="match status" value="1"/>
</dbReference>
<dbReference type="SMART" id="SM00460">
    <property type="entry name" value="TGc"/>
    <property type="match status" value="1"/>
</dbReference>
<keyword evidence="7" id="KW-0963">Cytoplasm</keyword>
<comment type="function">
    <text evidence="11">Specifically deglycosylates the denatured form of N-linked glycoproteins in the cytoplasm and assists their proteasome-mediated degradation. Cleaves the beta-aspartyl-glucosamine (GlcNAc) of the glycan and the amide side chain of Asn, converting Asn to Asp. Prefers proteins containing high-mannose over those bearing complex type oligosaccharides. Can recognize misfolded proteins in the endoplasmic reticulum that are exported to the cytosol to be destroyed and deglycosylate them, while it has no activity toward native proteins. Deglycosylation is a prerequisite for subsequent proteasome-mediated degradation of some, but not all, misfolded glycoproteins.</text>
</comment>
<evidence type="ECO:0000313" key="17">
    <source>
        <dbReference type="Proteomes" id="UP000009046"/>
    </source>
</evidence>
<evidence type="ECO:0000259" key="14">
    <source>
        <dbReference type="PROSITE" id="PS51398"/>
    </source>
</evidence>